<evidence type="ECO:0000256" key="1">
    <source>
        <dbReference type="SAM" id="MobiDB-lite"/>
    </source>
</evidence>
<feature type="region of interest" description="Disordered" evidence="1">
    <location>
        <begin position="358"/>
        <end position="393"/>
    </location>
</feature>
<protein>
    <submittedName>
        <fullName evidence="3">Uncharacterized protein</fullName>
    </submittedName>
</protein>
<evidence type="ECO:0000313" key="4">
    <source>
        <dbReference type="Proteomes" id="UP000322918"/>
    </source>
</evidence>
<gene>
    <name evidence="3" type="ORF">F1649_07005</name>
</gene>
<dbReference type="RefSeq" id="WP_150309367.1">
    <property type="nucleotide sequence ID" value="NZ_VWNE01000009.1"/>
</dbReference>
<keyword evidence="4" id="KW-1185">Reference proteome</keyword>
<comment type="caution">
    <text evidence="3">The sequence shown here is derived from an EMBL/GenBank/DDBJ whole genome shotgun (WGS) entry which is preliminary data.</text>
</comment>
<keyword evidence="2" id="KW-0472">Membrane</keyword>
<accession>A0A5M9HAW0</accession>
<keyword evidence="2" id="KW-0812">Transmembrane</keyword>
<feature type="compositionally biased region" description="Basic and acidic residues" evidence="1">
    <location>
        <begin position="373"/>
        <end position="385"/>
    </location>
</feature>
<organism evidence="3 4">
    <name type="scientific">Arcticibacter tournemirensis</name>
    <dbReference type="NCBI Taxonomy" id="699437"/>
    <lineage>
        <taxon>Bacteria</taxon>
        <taxon>Pseudomonadati</taxon>
        <taxon>Bacteroidota</taxon>
        <taxon>Sphingobacteriia</taxon>
        <taxon>Sphingobacteriales</taxon>
        <taxon>Sphingobacteriaceae</taxon>
        <taxon>Arcticibacter</taxon>
    </lineage>
</organism>
<sequence length="406" mass="44635">MHDLASNPVAFFILCLNCEFVLTFLSYYPNFTLQTGSSGAHDPLDLRFNHSPPGLNDASVSPLITIMAILEKNGALRGTAGTVVFRRFRTHTVVQKLPERKKGQTLASRASACEFGLASTSAASIRDALKPVFRNRHDGAMVNRFNSAVYHSILGSRTAARGNRDLHDGDLDCLKGFEFNAESPLNEALKVKPVVSLTPEGRIRIQMDALHSNTDLKVPAKFREMTGRFRLRFLVTALNFRSEYYEYVAVKDVTVINGRALEAQDFEMEGTIPQGCMILVTLSLECLTRNDMDDSIELINTLSFSPAAIIAAFQIAEATPMGQSEEAKKQAWDDYSIMKGYSGNTLLVKMAELAEQAAAGQKKQRGKRSRGGSVERDPGGMKKQDVSTSQSDEGASFVVIGKRFGF</sequence>
<name>A0A5M9HAW0_9SPHI</name>
<dbReference type="EMBL" id="VWNE01000009">
    <property type="protein sequence ID" value="KAA8484086.1"/>
    <property type="molecule type" value="Genomic_DNA"/>
</dbReference>
<dbReference type="AlphaFoldDB" id="A0A5M9HAW0"/>
<keyword evidence="2" id="KW-1133">Transmembrane helix</keyword>
<evidence type="ECO:0000313" key="3">
    <source>
        <dbReference type="EMBL" id="KAA8484086.1"/>
    </source>
</evidence>
<dbReference type="Proteomes" id="UP000322918">
    <property type="component" value="Unassembled WGS sequence"/>
</dbReference>
<proteinExistence type="predicted"/>
<feature type="transmembrane region" description="Helical" evidence="2">
    <location>
        <begin position="9"/>
        <end position="28"/>
    </location>
</feature>
<reference evidence="3 4" key="1">
    <citation type="submission" date="2019-09" db="EMBL/GenBank/DDBJ databases">
        <title>Pararcticibacter amylolyticus gen. nov., sp. nov., isolated from a rottenly hemp rope, and reclassification of Pedobacter tournemirensis as Pararcticibacter tournemirensis comb. nov.</title>
        <authorList>
            <person name="Cai Y."/>
        </authorList>
    </citation>
    <scope>NUCLEOTIDE SEQUENCE [LARGE SCALE GENOMIC DNA]</scope>
    <source>
        <strain evidence="3 4">TF5-37.2-LB10</strain>
    </source>
</reference>
<evidence type="ECO:0000256" key="2">
    <source>
        <dbReference type="SAM" id="Phobius"/>
    </source>
</evidence>